<name>A0A5D0NEB8_9ACTN</name>
<dbReference type="Gene3D" id="3.90.226.10">
    <property type="entry name" value="2-enoyl-CoA Hydratase, Chain A, domain 1"/>
    <property type="match status" value="1"/>
</dbReference>
<comment type="similarity">
    <text evidence="1">Belongs to the enoyl-CoA hydratase/isomerase family.</text>
</comment>
<gene>
    <name evidence="2" type="ORF">FXF69_31470</name>
</gene>
<dbReference type="SUPFAM" id="SSF52096">
    <property type="entry name" value="ClpP/crotonase"/>
    <property type="match status" value="1"/>
</dbReference>
<dbReference type="InterPro" id="IPR001753">
    <property type="entry name" value="Enoyl-CoA_hydra/iso"/>
</dbReference>
<organism evidence="2 3">
    <name type="scientific">Actinomadura chibensis</name>
    <dbReference type="NCBI Taxonomy" id="392828"/>
    <lineage>
        <taxon>Bacteria</taxon>
        <taxon>Bacillati</taxon>
        <taxon>Actinomycetota</taxon>
        <taxon>Actinomycetes</taxon>
        <taxon>Streptosporangiales</taxon>
        <taxon>Thermomonosporaceae</taxon>
        <taxon>Actinomadura</taxon>
    </lineage>
</organism>
<dbReference type="InterPro" id="IPR029045">
    <property type="entry name" value="ClpP/crotonase-like_dom_sf"/>
</dbReference>
<protein>
    <submittedName>
        <fullName evidence="2">Enoyl-CoA hydratase</fullName>
    </submittedName>
</protein>
<dbReference type="Gene3D" id="1.10.12.10">
    <property type="entry name" value="Lyase 2-enoyl-coa Hydratase, Chain A, domain 2"/>
    <property type="match status" value="1"/>
</dbReference>
<reference evidence="2 3" key="1">
    <citation type="submission" date="2019-08" db="EMBL/GenBank/DDBJ databases">
        <title>Actinomadura sp. nov. CYP1-5 isolated from mountain soil.</title>
        <authorList>
            <person name="Songsumanus A."/>
            <person name="Kuncharoen N."/>
            <person name="Kudo T."/>
            <person name="Yuki M."/>
            <person name="Igarashi Y."/>
            <person name="Tanasupawat S."/>
        </authorList>
    </citation>
    <scope>NUCLEOTIDE SEQUENCE [LARGE SCALE GENOMIC DNA]</scope>
    <source>
        <strain evidence="2 3">JCM 14158</strain>
    </source>
</reference>
<comment type="caution">
    <text evidence="2">The sequence shown here is derived from an EMBL/GenBank/DDBJ whole genome shotgun (WGS) entry which is preliminary data.</text>
</comment>
<dbReference type="STRING" id="1220554.GCA_001552135_01896"/>
<dbReference type="CDD" id="cd06558">
    <property type="entry name" value="crotonase-like"/>
    <property type="match status" value="1"/>
</dbReference>
<evidence type="ECO:0000256" key="1">
    <source>
        <dbReference type="ARBA" id="ARBA00005254"/>
    </source>
</evidence>
<dbReference type="InterPro" id="IPR014748">
    <property type="entry name" value="Enoyl-CoA_hydra_C"/>
</dbReference>
<evidence type="ECO:0000313" key="2">
    <source>
        <dbReference type="EMBL" id="TYB42555.1"/>
    </source>
</evidence>
<dbReference type="AlphaFoldDB" id="A0A5D0NEB8"/>
<sequence length="239" mass="24806">MGGGLERELSEVLRLVADDDSVGAVLLRGEGRAFCAGGDVKSFNEWTTAAEQPPPASRVLGTLKATEILDTILAVPQPIVAAVHGYAMGLGATIALFCDVVVAAEDAKIADSHVSVGLVAGDGGAVAWPLLMPLGAARYHLLTGEPLTGAEAARYGMVLRAVPAADLAAESERVARKLADGAPLAVQGTKATLNKIVRERMALTLESGLLLEGATFVSEDHKEAAAAFVEKRKPKFQGR</sequence>
<dbReference type="GO" id="GO:0003824">
    <property type="term" value="F:catalytic activity"/>
    <property type="evidence" value="ECO:0007669"/>
    <property type="project" value="UniProtKB-ARBA"/>
</dbReference>
<evidence type="ECO:0000313" key="3">
    <source>
        <dbReference type="Proteomes" id="UP000323380"/>
    </source>
</evidence>
<dbReference type="Pfam" id="PF00378">
    <property type="entry name" value="ECH_1"/>
    <property type="match status" value="1"/>
</dbReference>
<accession>A0A5D0NEB8</accession>
<dbReference type="PANTHER" id="PTHR43459">
    <property type="entry name" value="ENOYL-COA HYDRATASE"/>
    <property type="match status" value="1"/>
</dbReference>
<proteinExistence type="inferred from homology"/>
<dbReference type="EMBL" id="VSFG01000008">
    <property type="protein sequence ID" value="TYB42555.1"/>
    <property type="molecule type" value="Genomic_DNA"/>
</dbReference>
<keyword evidence="3" id="KW-1185">Reference proteome</keyword>
<dbReference type="Proteomes" id="UP000323380">
    <property type="component" value="Unassembled WGS sequence"/>
</dbReference>
<dbReference type="PANTHER" id="PTHR43459:SF3">
    <property type="entry name" value="ENOYL-COA HYDRATASE ECHA15 (ENOYL HYDRASE) (UNSATURATED ACYL-COA HYDRATASE) (CROTONASE)-RELATED"/>
    <property type="match status" value="1"/>
</dbReference>